<proteinExistence type="predicted"/>
<dbReference type="OrthoDB" id="6053270at2759"/>
<feature type="domain" description="B box-type" evidence="4">
    <location>
        <begin position="70"/>
        <end position="111"/>
    </location>
</feature>
<evidence type="ECO:0000256" key="3">
    <source>
        <dbReference type="PROSITE-ProRule" id="PRU00504"/>
    </source>
</evidence>
<gene>
    <name evidence="5" type="ORF">MGAL_10B034594</name>
</gene>
<dbReference type="InterPro" id="IPR047153">
    <property type="entry name" value="TRIM45/56/19-like"/>
</dbReference>
<dbReference type="CDD" id="cd19757">
    <property type="entry name" value="Bbox1"/>
    <property type="match status" value="1"/>
</dbReference>
<evidence type="ECO:0000313" key="5">
    <source>
        <dbReference type="EMBL" id="VDI52346.1"/>
    </source>
</evidence>
<keyword evidence="2" id="KW-0863">Zinc-finger</keyword>
<protein>
    <submittedName>
        <fullName evidence="5">Tripartite motif-containing protein 71</fullName>
        <ecNumber evidence="5">2.3.2.27</ecNumber>
    </submittedName>
</protein>
<dbReference type="InterPro" id="IPR000315">
    <property type="entry name" value="Znf_B-box"/>
</dbReference>
<comment type="caution">
    <text evidence="5">The sequence shown here is derived from an EMBL/GenBank/DDBJ whole genome shotgun (WGS) entry which is preliminary data.</text>
</comment>
<dbReference type="GO" id="GO:0061630">
    <property type="term" value="F:ubiquitin protein ligase activity"/>
    <property type="evidence" value="ECO:0007669"/>
    <property type="project" value="UniProtKB-EC"/>
</dbReference>
<name>A0A8B6FSI8_MYTGA</name>
<dbReference type="Gene3D" id="2.120.10.30">
    <property type="entry name" value="TolB, C-terminal domain"/>
    <property type="match status" value="1"/>
</dbReference>
<dbReference type="Pfam" id="PF00643">
    <property type="entry name" value="zf-B_box"/>
    <property type="match status" value="1"/>
</dbReference>
<dbReference type="InterPro" id="IPR001258">
    <property type="entry name" value="NHL_repeat"/>
</dbReference>
<keyword evidence="5" id="KW-0012">Acyltransferase</keyword>
<dbReference type="EMBL" id="UYJE01007165">
    <property type="protein sequence ID" value="VDI52346.1"/>
    <property type="molecule type" value="Genomic_DNA"/>
</dbReference>
<dbReference type="PROSITE" id="PS51125">
    <property type="entry name" value="NHL"/>
    <property type="match status" value="1"/>
</dbReference>
<dbReference type="SUPFAM" id="SSF63829">
    <property type="entry name" value="Calcium-dependent phosphotriesterase"/>
    <property type="match status" value="1"/>
</dbReference>
<feature type="domain" description="B box-type" evidence="4">
    <location>
        <begin position="17"/>
        <end position="60"/>
    </location>
</feature>
<dbReference type="SMART" id="SM00336">
    <property type="entry name" value="BBOX"/>
    <property type="match status" value="2"/>
</dbReference>
<dbReference type="AlphaFoldDB" id="A0A8B6FSI8"/>
<dbReference type="Proteomes" id="UP000596742">
    <property type="component" value="Unassembled WGS sequence"/>
</dbReference>
<dbReference type="PROSITE" id="PS50119">
    <property type="entry name" value="ZF_BBOX"/>
    <property type="match status" value="2"/>
</dbReference>
<dbReference type="SUPFAM" id="SSF57845">
    <property type="entry name" value="B-box zinc-binding domain"/>
    <property type="match status" value="1"/>
</dbReference>
<sequence>MAKSYRCISSLIECPPVCNLCETSVSVHSRCLECQEFLCENCRKVHSKGKATKSHKIIQIYGNRDALPFTKFIKCTDHEKSDVIMYCQNCESLVCSECIAITHSGHLFQQIDSVYNVKVEELEMRLAGIENDSLKEISLHIKRTKFKKRHKKSEIEFLKERIIQLTEVQKKVLEKRRDCILNDLDDHFNTSEKILNETEMDLNLIKTELKDCQQIIYKSLSSCERIGVIRSANSTKEKLDKIDVSKGVPAIESPSFEKSDLDADICLGVVSFSLNMNGGDTVSETTNGVKVETSVAGVLDTDYRFISSVCQLSGGYSWTGSSSGDTIMLVHHNDDLQKVSELNVTADDMAHLAADNILVTCPDDPIIQTVSTIDGSSQTFLDVSPLYPTGIHINGNKDILVSMVEGHRYSFKVDSQRKVVRYSSDKNIKSEYQFAGTKRLFTYPYKLCENTNSDVCVVDKSGAFTGRLVMLDQSGSLRFTYNGTSSMDQKPTFDPRDVVCDSLGRVIISDCGNHTLHILDHDGDIICHINTIKLGIKYPWSLSLESYVKLWIGCKAEPEKSDTAKLYVIETDIDQMCII</sequence>
<evidence type="ECO:0000259" key="4">
    <source>
        <dbReference type="PROSITE" id="PS50119"/>
    </source>
</evidence>
<organism evidence="5 6">
    <name type="scientific">Mytilus galloprovincialis</name>
    <name type="common">Mediterranean mussel</name>
    <dbReference type="NCBI Taxonomy" id="29158"/>
    <lineage>
        <taxon>Eukaryota</taxon>
        <taxon>Metazoa</taxon>
        <taxon>Spiralia</taxon>
        <taxon>Lophotrochozoa</taxon>
        <taxon>Mollusca</taxon>
        <taxon>Bivalvia</taxon>
        <taxon>Autobranchia</taxon>
        <taxon>Pteriomorphia</taxon>
        <taxon>Mytilida</taxon>
        <taxon>Mytiloidea</taxon>
        <taxon>Mytilidae</taxon>
        <taxon>Mytilinae</taxon>
        <taxon>Mytilus</taxon>
    </lineage>
</organism>
<keyword evidence="5" id="KW-0808">Transferase</keyword>
<dbReference type="Gene3D" id="3.30.160.60">
    <property type="entry name" value="Classic Zinc Finger"/>
    <property type="match status" value="1"/>
</dbReference>
<dbReference type="InterPro" id="IPR011042">
    <property type="entry name" value="6-blade_b-propeller_TolB-like"/>
</dbReference>
<keyword evidence="1" id="KW-0677">Repeat</keyword>
<dbReference type="PANTHER" id="PTHR25462">
    <property type="entry name" value="BONUS, ISOFORM C-RELATED"/>
    <property type="match status" value="1"/>
</dbReference>
<keyword evidence="6" id="KW-1185">Reference proteome</keyword>
<dbReference type="GO" id="GO:0008270">
    <property type="term" value="F:zinc ion binding"/>
    <property type="evidence" value="ECO:0007669"/>
    <property type="project" value="UniProtKB-KW"/>
</dbReference>
<dbReference type="PANTHER" id="PTHR25462:SF296">
    <property type="entry name" value="MEIOTIC P26, ISOFORM F"/>
    <property type="match status" value="1"/>
</dbReference>
<keyword evidence="2" id="KW-0479">Metal-binding</keyword>
<feature type="repeat" description="NHL" evidence="3">
    <location>
        <begin position="495"/>
        <end position="522"/>
    </location>
</feature>
<keyword evidence="2" id="KW-0862">Zinc</keyword>
<evidence type="ECO:0000256" key="1">
    <source>
        <dbReference type="ARBA" id="ARBA00022737"/>
    </source>
</evidence>
<dbReference type="EC" id="2.3.2.27" evidence="5"/>
<reference evidence="5" key="1">
    <citation type="submission" date="2018-11" db="EMBL/GenBank/DDBJ databases">
        <authorList>
            <person name="Alioto T."/>
            <person name="Alioto T."/>
        </authorList>
    </citation>
    <scope>NUCLEOTIDE SEQUENCE</scope>
</reference>
<evidence type="ECO:0000313" key="6">
    <source>
        <dbReference type="Proteomes" id="UP000596742"/>
    </source>
</evidence>
<evidence type="ECO:0000256" key="2">
    <source>
        <dbReference type="PROSITE-ProRule" id="PRU00024"/>
    </source>
</evidence>
<accession>A0A8B6FSI8</accession>